<dbReference type="GO" id="GO:0004563">
    <property type="term" value="F:beta-N-acetylhexosaminidase activity"/>
    <property type="evidence" value="ECO:0007669"/>
    <property type="project" value="UniProtKB-EC"/>
</dbReference>
<proteinExistence type="inferred from homology"/>
<dbReference type="InterPro" id="IPR050226">
    <property type="entry name" value="NagZ_Beta-hexosaminidase"/>
</dbReference>
<evidence type="ECO:0000313" key="7">
    <source>
        <dbReference type="Proteomes" id="UP001059773"/>
    </source>
</evidence>
<dbReference type="Proteomes" id="UP001059773">
    <property type="component" value="Chromosome"/>
</dbReference>
<organism evidence="6 7">
    <name type="scientific">Oceanobacillus jeddahense</name>
    <dbReference type="NCBI Taxonomy" id="1462527"/>
    <lineage>
        <taxon>Bacteria</taxon>
        <taxon>Bacillati</taxon>
        <taxon>Bacillota</taxon>
        <taxon>Bacilli</taxon>
        <taxon>Bacillales</taxon>
        <taxon>Bacillaceae</taxon>
        <taxon>Oceanobacillus</taxon>
    </lineage>
</organism>
<evidence type="ECO:0000259" key="5">
    <source>
        <dbReference type="Pfam" id="PF01915"/>
    </source>
</evidence>
<evidence type="ECO:0000256" key="3">
    <source>
        <dbReference type="ARBA" id="ARBA00023295"/>
    </source>
</evidence>
<keyword evidence="7" id="KW-1185">Reference proteome</keyword>
<dbReference type="SUPFAM" id="SSF51445">
    <property type="entry name" value="(Trans)glycosidases"/>
    <property type="match status" value="1"/>
</dbReference>
<gene>
    <name evidence="6" type="primary">nagZ</name>
    <name evidence="6" type="ORF">NP439_20430</name>
</gene>
<keyword evidence="3 6" id="KW-0326">Glycosidase</keyword>
<dbReference type="InterPro" id="IPR036881">
    <property type="entry name" value="Glyco_hydro_3_C_sf"/>
</dbReference>
<accession>A0ABY5JUX5</accession>
<dbReference type="InterPro" id="IPR017853">
    <property type="entry name" value="GH"/>
</dbReference>
<dbReference type="PANTHER" id="PTHR30480">
    <property type="entry name" value="BETA-HEXOSAMINIDASE-RELATED"/>
    <property type="match status" value="1"/>
</dbReference>
<name>A0ABY5JUX5_9BACI</name>
<dbReference type="Gene3D" id="3.20.20.300">
    <property type="entry name" value="Glycoside hydrolase, family 3, N-terminal domain"/>
    <property type="match status" value="1"/>
</dbReference>
<dbReference type="SUPFAM" id="SSF52279">
    <property type="entry name" value="Beta-D-glucan exohydrolase, C-terminal domain"/>
    <property type="match status" value="1"/>
</dbReference>
<dbReference type="InterPro" id="IPR036962">
    <property type="entry name" value="Glyco_hydro_3_N_sf"/>
</dbReference>
<dbReference type="Pfam" id="PF01915">
    <property type="entry name" value="Glyco_hydro_3_C"/>
    <property type="match status" value="1"/>
</dbReference>
<dbReference type="Pfam" id="PF00933">
    <property type="entry name" value="Glyco_hydro_3"/>
    <property type="match status" value="1"/>
</dbReference>
<dbReference type="EMBL" id="CP101914">
    <property type="protein sequence ID" value="UUI02379.1"/>
    <property type="molecule type" value="Genomic_DNA"/>
</dbReference>
<dbReference type="PANTHER" id="PTHR30480:SF16">
    <property type="entry name" value="GLYCOSIDE HYDROLASE FAMILY 3 DOMAIN PROTEIN"/>
    <property type="match status" value="1"/>
</dbReference>
<feature type="domain" description="Glycoside hydrolase family 3 C-terminal" evidence="5">
    <location>
        <begin position="365"/>
        <end position="522"/>
    </location>
</feature>
<dbReference type="Gene3D" id="3.40.50.1700">
    <property type="entry name" value="Glycoside hydrolase family 3 C-terminal domain"/>
    <property type="match status" value="1"/>
</dbReference>
<sequence>MNNTVGQLLVVGLEGKQITPEVKELINTYHVGGIILFSRNIGTPAEVLKLTTDLQKEAKKASYRYPLLICVDQENGIVRRLGEGTTIFPGAMALGATEDINNAYNIGFATGKELLSLGINWNLAPVLDVNNNPENPVIGVRSFGESAEKVAQFGRKTVKGMQEAGVITTLKHFPGHGDTNMDSHLDLPIISHDLQRLEEVELKPFKECIEAGADTVMTAHIYFPAIESKEGLPATLSKKVITDLLRKKLLFNGVVTTDCMEMDAISKTIGTEKGAVAAVKAGADFVMISHTFERQKGAIKEIIKAIDSDEIDINYILEANERIENLKRKYLDWDKINFDDIRVPANVGSNEHKGIATEVYQNSTTIVKNSGLLPLDTNSKVLVIFPESSVMVRIEDESSTKFNLGEAILQFHPFAAVEQIDNMISTDKINEIASKAKQYDSIIIGTLNISAESSQLKLIKKLMGINDSVIVVAMRSPYALAYFPGVPVYISTYEFTPPALKIAAGAIFGKKEANGKLPITIQN</sequence>
<feature type="domain" description="Glycoside hydrolase family 3 N-terminal" evidence="4">
    <location>
        <begin position="3"/>
        <end position="325"/>
    </location>
</feature>
<evidence type="ECO:0000256" key="1">
    <source>
        <dbReference type="ARBA" id="ARBA00005336"/>
    </source>
</evidence>
<keyword evidence="2 6" id="KW-0378">Hydrolase</keyword>
<protein>
    <submittedName>
        <fullName evidence="6">Beta-N-acetylhexosaminidase</fullName>
        <ecNumber evidence="6">3.2.1.52</ecNumber>
    </submittedName>
</protein>
<dbReference type="InterPro" id="IPR001764">
    <property type="entry name" value="Glyco_hydro_3_N"/>
</dbReference>
<evidence type="ECO:0000259" key="4">
    <source>
        <dbReference type="Pfam" id="PF00933"/>
    </source>
</evidence>
<evidence type="ECO:0000256" key="2">
    <source>
        <dbReference type="ARBA" id="ARBA00022801"/>
    </source>
</evidence>
<evidence type="ECO:0000313" key="6">
    <source>
        <dbReference type="EMBL" id="UUI02379.1"/>
    </source>
</evidence>
<dbReference type="EC" id="3.2.1.52" evidence="6"/>
<comment type="similarity">
    <text evidence="1">Belongs to the glycosyl hydrolase 3 family.</text>
</comment>
<dbReference type="RefSeq" id="WP_256707614.1">
    <property type="nucleotide sequence ID" value="NZ_CP101914.1"/>
</dbReference>
<dbReference type="InterPro" id="IPR002772">
    <property type="entry name" value="Glyco_hydro_3_C"/>
</dbReference>
<reference evidence="6" key="1">
    <citation type="submission" date="2022-07" db="EMBL/GenBank/DDBJ databases">
        <title>FELIX.</title>
        <authorList>
            <person name="Wan K.H."/>
            <person name="Park S."/>
            <person name="Lawrence Q."/>
            <person name="Eichenberger J.P."/>
            <person name="Booth B.W."/>
            <person name="Piaggio A.J."/>
            <person name="Chandler J.C."/>
            <person name="Franklin A.B."/>
            <person name="Celniker S.E."/>
        </authorList>
    </citation>
    <scope>NUCLEOTIDE SEQUENCE</scope>
    <source>
        <strain evidence="6">QA-1986 374</strain>
    </source>
</reference>
<dbReference type="NCBIfam" id="NF003740">
    <property type="entry name" value="PRK05337.1"/>
    <property type="match status" value="1"/>
</dbReference>